<dbReference type="AlphaFoldDB" id="A0A2P2N566"/>
<protein>
    <submittedName>
        <fullName evidence="1">Uncharacterized protein</fullName>
    </submittedName>
</protein>
<accession>A0A2P2N566</accession>
<sequence>MKQEINLVASSGLPCLKTHFKPHAHKATLSLSSRTDLKR</sequence>
<dbReference type="EMBL" id="GGEC01057124">
    <property type="protein sequence ID" value="MBX37608.1"/>
    <property type="molecule type" value="Transcribed_RNA"/>
</dbReference>
<reference evidence="1" key="1">
    <citation type="submission" date="2018-02" db="EMBL/GenBank/DDBJ databases">
        <title>Rhizophora mucronata_Transcriptome.</title>
        <authorList>
            <person name="Meera S.P."/>
            <person name="Sreeshan A."/>
            <person name="Augustine A."/>
        </authorList>
    </citation>
    <scope>NUCLEOTIDE SEQUENCE</scope>
    <source>
        <tissue evidence="1">Leaf</tissue>
    </source>
</reference>
<proteinExistence type="predicted"/>
<evidence type="ECO:0000313" key="1">
    <source>
        <dbReference type="EMBL" id="MBX37608.1"/>
    </source>
</evidence>
<name>A0A2P2N566_RHIMU</name>
<organism evidence="1">
    <name type="scientific">Rhizophora mucronata</name>
    <name type="common">Asiatic mangrove</name>
    <dbReference type="NCBI Taxonomy" id="61149"/>
    <lineage>
        <taxon>Eukaryota</taxon>
        <taxon>Viridiplantae</taxon>
        <taxon>Streptophyta</taxon>
        <taxon>Embryophyta</taxon>
        <taxon>Tracheophyta</taxon>
        <taxon>Spermatophyta</taxon>
        <taxon>Magnoliopsida</taxon>
        <taxon>eudicotyledons</taxon>
        <taxon>Gunneridae</taxon>
        <taxon>Pentapetalae</taxon>
        <taxon>rosids</taxon>
        <taxon>fabids</taxon>
        <taxon>Malpighiales</taxon>
        <taxon>Rhizophoraceae</taxon>
        <taxon>Rhizophora</taxon>
    </lineage>
</organism>